<accession>A0ABT2GPA9</accession>
<reference evidence="2" key="1">
    <citation type="submission" date="2022-08" db="EMBL/GenBank/DDBJ databases">
        <authorList>
            <person name="Deng Y."/>
            <person name="Han X.-F."/>
            <person name="Zhang Y.-Q."/>
        </authorList>
    </citation>
    <scope>NUCLEOTIDE SEQUENCE</scope>
    <source>
        <strain evidence="2">CPCC 205763</strain>
    </source>
</reference>
<protein>
    <submittedName>
        <fullName evidence="2">Uncharacterized protein</fullName>
    </submittedName>
</protein>
<comment type="caution">
    <text evidence="2">The sequence shown here is derived from an EMBL/GenBank/DDBJ whole genome shotgun (WGS) entry which is preliminary data.</text>
</comment>
<evidence type="ECO:0000256" key="1">
    <source>
        <dbReference type="SAM" id="MobiDB-lite"/>
    </source>
</evidence>
<gene>
    <name evidence="2" type="ORF">N1027_01290</name>
</gene>
<dbReference type="Proteomes" id="UP001165584">
    <property type="component" value="Unassembled WGS sequence"/>
</dbReference>
<dbReference type="EMBL" id="JANLCM010000001">
    <property type="protein sequence ID" value="MCS5716764.1"/>
    <property type="molecule type" value="Genomic_DNA"/>
</dbReference>
<keyword evidence="3" id="KW-1185">Reference proteome</keyword>
<evidence type="ECO:0000313" key="2">
    <source>
        <dbReference type="EMBL" id="MCS5716764.1"/>
    </source>
</evidence>
<evidence type="ECO:0000313" key="3">
    <source>
        <dbReference type="Proteomes" id="UP001165584"/>
    </source>
</evidence>
<feature type="compositionally biased region" description="Polar residues" evidence="1">
    <location>
        <begin position="1"/>
        <end position="11"/>
    </location>
</feature>
<organism evidence="2 3">
    <name type="scientific">Herbiconiux aconitum</name>
    <dbReference type="NCBI Taxonomy" id="2970913"/>
    <lineage>
        <taxon>Bacteria</taxon>
        <taxon>Bacillati</taxon>
        <taxon>Actinomycetota</taxon>
        <taxon>Actinomycetes</taxon>
        <taxon>Micrococcales</taxon>
        <taxon>Microbacteriaceae</taxon>
        <taxon>Herbiconiux</taxon>
    </lineage>
</organism>
<proteinExistence type="predicted"/>
<feature type="region of interest" description="Disordered" evidence="1">
    <location>
        <begin position="1"/>
        <end position="20"/>
    </location>
</feature>
<dbReference type="RefSeq" id="WP_259504260.1">
    <property type="nucleotide sequence ID" value="NZ_JANLCM010000001.1"/>
</dbReference>
<name>A0ABT2GPA9_9MICO</name>
<sequence length="114" mass="12656">MSKFYTPSSGRLFSRSPGKSGATFPFQCADEHASGEVVFVLVLVVDDLEHLDQDGCEDLGEDDPVISLEFHHAPSRCHVPIRGVFPRQMVEGKQWQGVQILNPPTLLHEKRSGL</sequence>